<accession>A0A139H1W0</accession>
<dbReference type="InterPro" id="IPR029058">
    <property type="entry name" value="AB_hydrolase_fold"/>
</dbReference>
<organism evidence="5 6">
    <name type="scientific">Pseudocercospora eumusae</name>
    <dbReference type="NCBI Taxonomy" id="321146"/>
    <lineage>
        <taxon>Eukaryota</taxon>
        <taxon>Fungi</taxon>
        <taxon>Dikarya</taxon>
        <taxon>Ascomycota</taxon>
        <taxon>Pezizomycotina</taxon>
        <taxon>Dothideomycetes</taxon>
        <taxon>Dothideomycetidae</taxon>
        <taxon>Mycosphaerellales</taxon>
        <taxon>Mycosphaerellaceae</taxon>
        <taxon>Pseudocercospora</taxon>
    </lineage>
</organism>
<dbReference type="PRINTS" id="PR00793">
    <property type="entry name" value="PROAMNOPTASE"/>
</dbReference>
<dbReference type="OrthoDB" id="190201at2759"/>
<protein>
    <recommendedName>
        <fullName evidence="4">AB hydrolase-1 domain-containing protein</fullName>
    </recommendedName>
</protein>
<evidence type="ECO:0000256" key="3">
    <source>
        <dbReference type="SAM" id="MobiDB-lite"/>
    </source>
</evidence>
<comment type="caution">
    <text evidence="5">The sequence shown here is derived from an EMBL/GenBank/DDBJ whole genome shotgun (WGS) entry which is preliminary data.</text>
</comment>
<keyword evidence="6" id="KW-1185">Reference proteome</keyword>
<keyword evidence="2" id="KW-0378">Hydrolase</keyword>
<dbReference type="GO" id="GO:0008233">
    <property type="term" value="F:peptidase activity"/>
    <property type="evidence" value="ECO:0007669"/>
    <property type="project" value="InterPro"/>
</dbReference>
<evidence type="ECO:0000259" key="4">
    <source>
        <dbReference type="Pfam" id="PF00561"/>
    </source>
</evidence>
<evidence type="ECO:0000313" key="5">
    <source>
        <dbReference type="EMBL" id="KXS96446.1"/>
    </source>
</evidence>
<evidence type="ECO:0000256" key="2">
    <source>
        <dbReference type="ARBA" id="ARBA00022801"/>
    </source>
</evidence>
<sequence>MTKKIQPPGQERSYPEPTKSGAIPFEYAKNGMKGETAYWIWGDLSSGKTPLICLHGGPGVPHQYLLPISLIQKDYGIPVVMYDQIGCGGSTRFKDRKGDHDFWTPQLFMEELDNVKSYLGIKEFDLLGQSWGGMLAGQYAIEKQPAGLRKLIISNSPSDMKVWVDVGNRLRKQLPKEIQDTLDRCEREGKVETPEYEEAVMYFYSLHLCRIDPFPKELAKSFEQLGEDNTVYYSMCGPSEFFIIGNLKKWSITEELSQITEKTAPGGILIMNGYYDEAQDETTEAFFTKPSARVKWVRYALSSHMPMLEETEKYLTDLGRFLTQE</sequence>
<proteinExistence type="inferred from homology"/>
<dbReference type="PANTHER" id="PTHR43194">
    <property type="entry name" value="HYDROLASE ALPHA/BETA FOLD FAMILY"/>
    <property type="match status" value="1"/>
</dbReference>
<dbReference type="InterPro" id="IPR005945">
    <property type="entry name" value="Pro_imino_pep"/>
</dbReference>
<dbReference type="Pfam" id="PF00561">
    <property type="entry name" value="Abhydrolase_1"/>
    <property type="match status" value="1"/>
</dbReference>
<dbReference type="InterPro" id="IPR002410">
    <property type="entry name" value="Peptidase_S33"/>
</dbReference>
<name>A0A139H1W0_9PEZI</name>
<dbReference type="SUPFAM" id="SSF53474">
    <property type="entry name" value="alpha/beta-Hydrolases"/>
    <property type="match status" value="1"/>
</dbReference>
<feature type="domain" description="AB hydrolase-1" evidence="4">
    <location>
        <begin position="50"/>
        <end position="309"/>
    </location>
</feature>
<reference evidence="5 6" key="1">
    <citation type="submission" date="2015-07" db="EMBL/GenBank/DDBJ databases">
        <title>Comparative genomics of the Sigatoka disease complex on banana suggests a link between parallel evolutionary changes in Pseudocercospora fijiensis and Pseudocercospora eumusae and increased virulence on the banana host.</title>
        <authorList>
            <person name="Chang T.-C."/>
            <person name="Salvucci A."/>
            <person name="Crous P.W."/>
            <person name="Stergiopoulos I."/>
        </authorList>
    </citation>
    <scope>NUCLEOTIDE SEQUENCE [LARGE SCALE GENOMIC DNA]</scope>
    <source>
        <strain evidence="5 6">CBS 114824</strain>
    </source>
</reference>
<dbReference type="GO" id="GO:0006508">
    <property type="term" value="P:proteolysis"/>
    <property type="evidence" value="ECO:0007669"/>
    <property type="project" value="InterPro"/>
</dbReference>
<dbReference type="Proteomes" id="UP000070133">
    <property type="component" value="Unassembled WGS sequence"/>
</dbReference>
<dbReference type="Gene3D" id="3.40.50.1820">
    <property type="entry name" value="alpha/beta hydrolase"/>
    <property type="match status" value="1"/>
</dbReference>
<dbReference type="AlphaFoldDB" id="A0A139H1W0"/>
<dbReference type="PIRSF" id="PIRSF005539">
    <property type="entry name" value="Pept_S33_TRI_F1"/>
    <property type="match status" value="1"/>
</dbReference>
<dbReference type="NCBIfam" id="TIGR01250">
    <property type="entry name" value="pro_imino_pep_2"/>
    <property type="match status" value="1"/>
</dbReference>
<dbReference type="PANTHER" id="PTHR43194:SF2">
    <property type="entry name" value="PEROXISOMAL MEMBRANE PROTEIN LPX1"/>
    <property type="match status" value="1"/>
</dbReference>
<evidence type="ECO:0000256" key="1">
    <source>
        <dbReference type="ARBA" id="ARBA00010088"/>
    </source>
</evidence>
<comment type="similarity">
    <text evidence="1">Belongs to the peptidase S33 family.</text>
</comment>
<dbReference type="InterPro" id="IPR000073">
    <property type="entry name" value="AB_hydrolase_1"/>
</dbReference>
<gene>
    <name evidence="5" type="ORF">AC578_3221</name>
</gene>
<dbReference type="InterPro" id="IPR050228">
    <property type="entry name" value="Carboxylesterase_BioH"/>
</dbReference>
<dbReference type="STRING" id="321146.A0A139H1W0"/>
<evidence type="ECO:0000313" key="6">
    <source>
        <dbReference type="Proteomes" id="UP000070133"/>
    </source>
</evidence>
<dbReference type="EMBL" id="LFZN01000174">
    <property type="protein sequence ID" value="KXS96446.1"/>
    <property type="molecule type" value="Genomic_DNA"/>
</dbReference>
<feature type="region of interest" description="Disordered" evidence="3">
    <location>
        <begin position="1"/>
        <end position="20"/>
    </location>
</feature>